<dbReference type="InterPro" id="IPR043147">
    <property type="entry name" value="Penicillin_amidase_A-knob"/>
</dbReference>
<dbReference type="InterPro" id="IPR023343">
    <property type="entry name" value="Penicillin_amidase_dom1"/>
</dbReference>
<accession>A0A4Q7KEK2</accession>
<evidence type="ECO:0000256" key="6">
    <source>
        <dbReference type="PIRSR" id="PIRSR001227-2"/>
    </source>
</evidence>
<dbReference type="InterPro" id="IPR043146">
    <property type="entry name" value="Penicillin_amidase_N_B-knob"/>
</dbReference>
<gene>
    <name evidence="8" type="ORF">EV193_11162</name>
</gene>
<keyword evidence="4" id="KW-0865">Zymogen</keyword>
<dbReference type="SUPFAM" id="SSF56235">
    <property type="entry name" value="N-terminal nucleophile aminohydrolases (Ntn hydrolases)"/>
    <property type="match status" value="1"/>
</dbReference>
<dbReference type="RefSeq" id="WP_130347650.1">
    <property type="nucleotide sequence ID" value="NZ_SGWQ01000011.1"/>
</dbReference>
<feature type="binding site" evidence="6">
    <location>
        <position position="186"/>
    </location>
    <ligand>
        <name>Ca(2+)</name>
        <dbReference type="ChEBI" id="CHEBI:29108"/>
    </ligand>
</feature>
<evidence type="ECO:0000313" key="9">
    <source>
        <dbReference type="Proteomes" id="UP000294257"/>
    </source>
</evidence>
<protein>
    <submittedName>
        <fullName evidence="8">Penicillin amidase</fullName>
    </submittedName>
</protein>
<dbReference type="GO" id="GO:0046872">
    <property type="term" value="F:metal ion binding"/>
    <property type="evidence" value="ECO:0007669"/>
    <property type="project" value="UniProtKB-KW"/>
</dbReference>
<evidence type="ECO:0000256" key="7">
    <source>
        <dbReference type="SAM" id="SignalP"/>
    </source>
</evidence>
<feature type="binding site" evidence="6">
    <location>
        <position position="333"/>
    </location>
    <ligand>
        <name>Ca(2+)</name>
        <dbReference type="ChEBI" id="CHEBI:29108"/>
    </ligand>
</feature>
<keyword evidence="2 7" id="KW-0732">Signal</keyword>
<dbReference type="OrthoDB" id="9759796at2"/>
<comment type="caution">
    <text evidence="8">The sequence shown here is derived from an EMBL/GenBank/DDBJ whole genome shotgun (WGS) entry which is preliminary data.</text>
</comment>
<feature type="active site" description="Nucleophile" evidence="5">
    <location>
        <position position="261"/>
    </location>
</feature>
<feature type="signal peptide" evidence="7">
    <location>
        <begin position="1"/>
        <end position="24"/>
    </location>
</feature>
<dbReference type="AlphaFoldDB" id="A0A4Q7KEK2"/>
<dbReference type="GO" id="GO:0016811">
    <property type="term" value="F:hydrolase activity, acting on carbon-nitrogen (but not peptide) bonds, in linear amides"/>
    <property type="evidence" value="ECO:0007669"/>
    <property type="project" value="InterPro"/>
</dbReference>
<dbReference type="InterPro" id="IPR002692">
    <property type="entry name" value="S45"/>
</dbReference>
<dbReference type="GO" id="GO:0017000">
    <property type="term" value="P:antibiotic biosynthetic process"/>
    <property type="evidence" value="ECO:0007669"/>
    <property type="project" value="InterPro"/>
</dbReference>
<evidence type="ECO:0000256" key="2">
    <source>
        <dbReference type="ARBA" id="ARBA00022729"/>
    </source>
</evidence>
<evidence type="ECO:0000313" key="8">
    <source>
        <dbReference type="EMBL" id="RZS32685.1"/>
    </source>
</evidence>
<dbReference type="PANTHER" id="PTHR34218:SF3">
    <property type="entry name" value="ACYL-HOMOSERINE LACTONE ACYLASE PVDQ"/>
    <property type="match status" value="1"/>
</dbReference>
<dbReference type="Gene3D" id="2.30.120.10">
    <property type="match status" value="1"/>
</dbReference>
<dbReference type="Gene3D" id="1.10.1400.10">
    <property type="match status" value="1"/>
</dbReference>
<dbReference type="Proteomes" id="UP000294257">
    <property type="component" value="Unassembled WGS sequence"/>
</dbReference>
<dbReference type="EMBL" id="SGWQ01000011">
    <property type="protein sequence ID" value="RZS32685.1"/>
    <property type="molecule type" value="Genomic_DNA"/>
</dbReference>
<dbReference type="PANTHER" id="PTHR34218">
    <property type="entry name" value="PEPTIDASE S45 PENICILLIN AMIDASE"/>
    <property type="match status" value="1"/>
</dbReference>
<dbReference type="InterPro" id="IPR029055">
    <property type="entry name" value="Ntn_hydrolases_N"/>
</dbReference>
<dbReference type="Gene3D" id="1.10.439.10">
    <property type="entry name" value="Penicillin Amidohydrolase, domain 1"/>
    <property type="match status" value="1"/>
</dbReference>
<evidence type="ECO:0000256" key="5">
    <source>
        <dbReference type="PIRSR" id="PIRSR001227-1"/>
    </source>
</evidence>
<sequence>MPRRLRVAAVLAALVVLGSGVAVASGAEEAPDQRIYGVSGLSAPVGMVVDRWGVPHIYATNTQDLYLAQGFNAARDRLFQIDLWRRRGLGELSSVLGEKYVAQDRATRMFLYRGDMRAEWESYGPEAQKAATAFASGINAYLDWLSSNPRAIPEEFTKLGYSPARWRPEDVVRIRSHGLSKNVQGEVARARVVCAVGGVEADRFLYRLRPEHTTSVPAGLDPCAVPADVLATYQLATQSVTFANGQLRTEPAAEVPSSEGSNNWAVAPDRTATGRPILANDPHRALGAPSLRYITHLSAPGLDVIGAGEPALPGISIGHNGTAAFGLTIFGVDQEDMYVYDLDPADHGRYRYQDGWERIRTVAEDVPVAGQAPRRVELPFTRHGPVISVDPVRHKAYALRTAWLEPGTSPYFGSMKFLRAKNWEQFTEAMRRWGGPAENQVYADTSGDIGWVPGGMAPRRSGFDGLLPVPGDGRFEWRGFHDGAELPREHNPARGFVASANEFNMPPGHPVKVGYDTWTAPYRKQRIDEVLSANSRSTVKDSATLQGDTVSLLAKGVVDVLRGIGDTPETAEALRLLRGYDGDVRVDSAAAALFETWFLRHLGPAFVNTVLPPDAAKAVFMPDATIVLEALQKPTMWLGPDGVAVRDRLVHSSLAAAFAEVRQRLGADVGAWRWGSLQKAAFSHPLGLGVGPVERGGSWHTVNAASTNPYTYGVTGGASFKMVLDVGDWDKSVAINAPGQSGVRGSAHYDDLLPLWQKDSHFPLVYSRAEVERNAAHRILLVPAG</sequence>
<feature type="chain" id="PRO_5020640084" evidence="7">
    <location>
        <begin position="25"/>
        <end position="785"/>
    </location>
</feature>
<dbReference type="Gene3D" id="3.60.20.10">
    <property type="entry name" value="Glutamine Phosphoribosylpyrophosphate, subunit 1, domain 1"/>
    <property type="match status" value="1"/>
</dbReference>
<reference evidence="8 9" key="1">
    <citation type="submission" date="2019-02" db="EMBL/GenBank/DDBJ databases">
        <title>Genomic Encyclopedia of Type Strains, Phase IV (KMG-IV): sequencing the most valuable type-strain genomes for metagenomic binning, comparative biology and taxonomic classification.</title>
        <authorList>
            <person name="Goeker M."/>
        </authorList>
    </citation>
    <scope>NUCLEOTIDE SEQUENCE [LARGE SCALE GENOMIC DNA]</scope>
    <source>
        <strain evidence="8 9">DSM 101727</strain>
    </source>
</reference>
<dbReference type="CDD" id="cd03747">
    <property type="entry name" value="Ntn_PGA_like"/>
    <property type="match status" value="1"/>
</dbReference>
<keyword evidence="3" id="KW-0378">Hydrolase</keyword>
<keyword evidence="6" id="KW-0106">Calcium</keyword>
<dbReference type="InterPro" id="IPR014395">
    <property type="entry name" value="Pen/GL7ACA/AHL_acylase"/>
</dbReference>
<comment type="similarity">
    <text evidence="1">Belongs to the peptidase S45 family.</text>
</comment>
<comment type="cofactor">
    <cofactor evidence="6">
        <name>Ca(2+)</name>
        <dbReference type="ChEBI" id="CHEBI:29108"/>
    </cofactor>
    <text evidence="6">Binds 1 Ca(2+) ion per dimer.</text>
</comment>
<keyword evidence="6" id="KW-0479">Metal-binding</keyword>
<organism evidence="8 9">
    <name type="scientific">Herbihabitans rhizosphaerae</name>
    <dbReference type="NCBI Taxonomy" id="1872711"/>
    <lineage>
        <taxon>Bacteria</taxon>
        <taxon>Bacillati</taxon>
        <taxon>Actinomycetota</taxon>
        <taxon>Actinomycetes</taxon>
        <taxon>Pseudonocardiales</taxon>
        <taxon>Pseudonocardiaceae</taxon>
        <taxon>Herbihabitans</taxon>
    </lineage>
</organism>
<feature type="binding site" evidence="6">
    <location>
        <position position="336"/>
    </location>
    <ligand>
        <name>Ca(2+)</name>
        <dbReference type="ChEBI" id="CHEBI:29108"/>
    </ligand>
</feature>
<name>A0A4Q7KEK2_9PSEU</name>
<evidence type="ECO:0000256" key="1">
    <source>
        <dbReference type="ARBA" id="ARBA00006586"/>
    </source>
</evidence>
<dbReference type="PIRSF" id="PIRSF001227">
    <property type="entry name" value="Pen_acylase"/>
    <property type="match status" value="1"/>
</dbReference>
<evidence type="ECO:0000256" key="4">
    <source>
        <dbReference type="ARBA" id="ARBA00023145"/>
    </source>
</evidence>
<keyword evidence="9" id="KW-1185">Reference proteome</keyword>
<evidence type="ECO:0000256" key="3">
    <source>
        <dbReference type="ARBA" id="ARBA00022801"/>
    </source>
</evidence>
<proteinExistence type="inferred from homology"/>
<dbReference type="Pfam" id="PF01804">
    <property type="entry name" value="Penicil_amidase"/>
    <property type="match status" value="1"/>
</dbReference>